<dbReference type="RefSeq" id="WP_182559163.1">
    <property type="nucleotide sequence ID" value="NZ_JACGWT010000002.1"/>
</dbReference>
<accession>A0A7W3IQW1</accession>
<dbReference type="EMBL" id="JACGWT010000002">
    <property type="protein sequence ID" value="MBA8793562.1"/>
    <property type="molecule type" value="Genomic_DNA"/>
</dbReference>
<gene>
    <name evidence="1" type="ORF">FHX74_001167</name>
</gene>
<dbReference type="AlphaFoldDB" id="A0A7W3IQW1"/>
<organism evidence="1 2">
    <name type="scientific">Microlunatus kandeliicorticis</name>
    <dbReference type="NCBI Taxonomy" id="1759536"/>
    <lineage>
        <taxon>Bacteria</taxon>
        <taxon>Bacillati</taxon>
        <taxon>Actinomycetota</taxon>
        <taxon>Actinomycetes</taxon>
        <taxon>Propionibacteriales</taxon>
        <taxon>Propionibacteriaceae</taxon>
        <taxon>Microlunatus</taxon>
    </lineage>
</organism>
<evidence type="ECO:0000313" key="1">
    <source>
        <dbReference type="EMBL" id="MBA8793562.1"/>
    </source>
</evidence>
<keyword evidence="2" id="KW-1185">Reference proteome</keyword>
<dbReference type="Proteomes" id="UP000523079">
    <property type="component" value="Unassembled WGS sequence"/>
</dbReference>
<protein>
    <submittedName>
        <fullName evidence="1">Uncharacterized protein</fullName>
    </submittedName>
</protein>
<sequence>MTSDAADSAGDTGHTGDARTVAADLLARARRREQAVLPVRDGLDVEAVRAEVRRLARVQGVRVRTGLVEPGVLAVILADAALWGESTAVMRAKLSPDPADS</sequence>
<comment type="caution">
    <text evidence="1">The sequence shown here is derived from an EMBL/GenBank/DDBJ whole genome shotgun (WGS) entry which is preliminary data.</text>
</comment>
<proteinExistence type="predicted"/>
<evidence type="ECO:0000313" key="2">
    <source>
        <dbReference type="Proteomes" id="UP000523079"/>
    </source>
</evidence>
<name>A0A7W3IQW1_9ACTN</name>
<reference evidence="1 2" key="1">
    <citation type="submission" date="2020-07" db="EMBL/GenBank/DDBJ databases">
        <title>Sequencing the genomes of 1000 actinobacteria strains.</title>
        <authorList>
            <person name="Klenk H.-P."/>
        </authorList>
    </citation>
    <scope>NUCLEOTIDE SEQUENCE [LARGE SCALE GENOMIC DNA]</scope>
    <source>
        <strain evidence="1 2">DSM 100723</strain>
    </source>
</reference>